<evidence type="ECO:0000256" key="10">
    <source>
        <dbReference type="PROSITE-ProRule" id="PRU01360"/>
    </source>
</evidence>
<dbReference type="RefSeq" id="WP_054551106.1">
    <property type="nucleotide sequence ID" value="NZ_LJTC01000001.1"/>
</dbReference>
<keyword evidence="4 10" id="KW-0812">Transmembrane</keyword>
<organism evidence="16 17">
    <name type="scientific">Pseudoalteromonas lipolytica</name>
    <dbReference type="NCBI Taxonomy" id="570156"/>
    <lineage>
        <taxon>Bacteria</taxon>
        <taxon>Pseudomonadati</taxon>
        <taxon>Pseudomonadota</taxon>
        <taxon>Gammaproteobacteria</taxon>
        <taxon>Alteromonadales</taxon>
        <taxon>Pseudoalteromonadaceae</taxon>
        <taxon>Pseudoalteromonas</taxon>
    </lineage>
</organism>
<comment type="caution">
    <text evidence="16">The sequence shown here is derived from an EMBL/GenBank/DDBJ whole genome shotgun (WGS) entry which is preliminary data.</text>
</comment>
<dbReference type="InterPro" id="IPR000531">
    <property type="entry name" value="Beta-barrel_TonB"/>
</dbReference>
<sequence length="617" mass="68035">MLNKSALGVAVAAALSFSVSADEQSIEHITVSANKFEQSINDVLASVTVIDRADIEASYVRDLPSLLATQAGFQINANGGFGQSSGVSLRGASSRHTLILIDGVRTGSATLGYKSISNIPLNSIERVEVIKGSRAAVYGSDALAGVINIITRKAQNTTLDVTFGSDSYQEYQVATGGQFAGVDVAVNAGYEKTDGFDVLQGLAPDEDGYENKNLGFNLGYQNEQLGEFLAQAQYSEGEAKYDSAYSPADSTVEKGEFENYQASLGWKKAFEKHSHAIDIAISSDSSDDSRIDYTGATVVDKFETEREQIDYNGQYFFNQALTLSGGLNWYKDEVNTNSGTYLKDSREVFAAFVGAYYDDEHVLANLTVRQDDDQQFGDETTYTAAVGYHLNDIATFRVSQSTGFKSPTFNDLYYPGSGNPELNPETSDNQELGLSLNVNDISLDIAIFRSEIDNKIAWAPNASGQWIPTNINEARHEGVEFSFKNQVFGFDHSFNFTYLSAEDTETGQSLTYVSNHSVNWSLNKGWGDFDAGIDMQYRGDRDGKLTHLPSYTLWNLVGHYQATNNLIVSLRVENLFDKEYNAVDAYGTDLDGDYINDEFYYYNTAERRLFVGARYQF</sequence>
<dbReference type="PROSITE" id="PS01156">
    <property type="entry name" value="TONB_DEPENDENT_REC_2"/>
    <property type="match status" value="1"/>
</dbReference>
<evidence type="ECO:0000256" key="3">
    <source>
        <dbReference type="ARBA" id="ARBA00022452"/>
    </source>
</evidence>
<dbReference type="STRING" id="570156.AOG27_00770"/>
<dbReference type="PROSITE" id="PS52016">
    <property type="entry name" value="TONB_DEPENDENT_REC_3"/>
    <property type="match status" value="1"/>
</dbReference>
<dbReference type="InterPro" id="IPR037066">
    <property type="entry name" value="Plug_dom_sf"/>
</dbReference>
<evidence type="ECO:0000256" key="4">
    <source>
        <dbReference type="ARBA" id="ARBA00022692"/>
    </source>
</evidence>
<dbReference type="AlphaFoldDB" id="A0A0P7DYZ4"/>
<keyword evidence="3 10" id="KW-1134">Transmembrane beta strand</keyword>
<dbReference type="OrthoDB" id="9764669at2"/>
<accession>A0A0P7DYZ4</accession>
<dbReference type="InterPro" id="IPR012910">
    <property type="entry name" value="Plug_dom"/>
</dbReference>
<evidence type="ECO:0000256" key="5">
    <source>
        <dbReference type="ARBA" id="ARBA00022729"/>
    </source>
</evidence>
<dbReference type="PANTHER" id="PTHR30069:SF53">
    <property type="entry name" value="COLICIN I RECEPTOR-RELATED"/>
    <property type="match status" value="1"/>
</dbReference>
<feature type="domain" description="TonB-dependent receptor plug" evidence="15">
    <location>
        <begin position="41"/>
        <end position="146"/>
    </location>
</feature>
<keyword evidence="9 10" id="KW-0998">Cell outer membrane</keyword>
<feature type="short sequence motif" description="TonB C-terminal box" evidence="11">
    <location>
        <begin position="600"/>
        <end position="617"/>
    </location>
</feature>
<dbReference type="CDD" id="cd01347">
    <property type="entry name" value="ligand_gated_channel"/>
    <property type="match status" value="1"/>
</dbReference>
<dbReference type="Gene3D" id="2.170.130.10">
    <property type="entry name" value="TonB-dependent receptor, plug domain"/>
    <property type="match status" value="1"/>
</dbReference>
<protein>
    <submittedName>
        <fullName evidence="16">Ligand-gated channel protein</fullName>
    </submittedName>
</protein>
<dbReference type="InterPro" id="IPR036942">
    <property type="entry name" value="Beta-barrel_TonB_sf"/>
</dbReference>
<keyword evidence="6" id="KW-0406">Ion transport</keyword>
<evidence type="ECO:0000256" key="11">
    <source>
        <dbReference type="PROSITE-ProRule" id="PRU10144"/>
    </source>
</evidence>
<dbReference type="Gene3D" id="2.40.170.20">
    <property type="entry name" value="TonB-dependent receptor, beta-barrel domain"/>
    <property type="match status" value="1"/>
</dbReference>
<evidence type="ECO:0000259" key="14">
    <source>
        <dbReference type="Pfam" id="PF00593"/>
    </source>
</evidence>
<dbReference type="GO" id="GO:0009279">
    <property type="term" value="C:cell outer membrane"/>
    <property type="evidence" value="ECO:0007669"/>
    <property type="project" value="UniProtKB-SubCell"/>
</dbReference>
<comment type="subcellular location">
    <subcellularLocation>
        <location evidence="1 10">Cell outer membrane</location>
        <topology evidence="1 10">Multi-pass membrane protein</topology>
    </subcellularLocation>
</comment>
<keyword evidence="5 13" id="KW-0732">Signal</keyword>
<feature type="signal peptide" evidence="13">
    <location>
        <begin position="1"/>
        <end position="21"/>
    </location>
</feature>
<evidence type="ECO:0000313" key="17">
    <source>
        <dbReference type="Proteomes" id="UP000050378"/>
    </source>
</evidence>
<evidence type="ECO:0000256" key="1">
    <source>
        <dbReference type="ARBA" id="ARBA00004571"/>
    </source>
</evidence>
<dbReference type="Proteomes" id="UP000050378">
    <property type="component" value="Unassembled WGS sequence"/>
</dbReference>
<dbReference type="GO" id="GO:0006811">
    <property type="term" value="P:monoatomic ion transport"/>
    <property type="evidence" value="ECO:0007669"/>
    <property type="project" value="UniProtKB-KW"/>
</dbReference>
<gene>
    <name evidence="16" type="ORF">AOG27_00770</name>
</gene>
<dbReference type="Pfam" id="PF07715">
    <property type="entry name" value="Plug"/>
    <property type="match status" value="1"/>
</dbReference>
<evidence type="ECO:0000256" key="6">
    <source>
        <dbReference type="ARBA" id="ARBA00023065"/>
    </source>
</evidence>
<keyword evidence="2 10" id="KW-0813">Transport</keyword>
<dbReference type="SUPFAM" id="SSF56935">
    <property type="entry name" value="Porins"/>
    <property type="match status" value="1"/>
</dbReference>
<dbReference type="EMBL" id="LJTC01000001">
    <property type="protein sequence ID" value="KPM85354.1"/>
    <property type="molecule type" value="Genomic_DNA"/>
</dbReference>
<evidence type="ECO:0000256" key="7">
    <source>
        <dbReference type="ARBA" id="ARBA00023077"/>
    </source>
</evidence>
<feature type="chain" id="PRO_5006138155" evidence="13">
    <location>
        <begin position="22"/>
        <end position="617"/>
    </location>
</feature>
<dbReference type="PATRIC" id="fig|570156.3.peg.152"/>
<evidence type="ECO:0000256" key="2">
    <source>
        <dbReference type="ARBA" id="ARBA00022448"/>
    </source>
</evidence>
<dbReference type="PANTHER" id="PTHR30069">
    <property type="entry name" value="TONB-DEPENDENT OUTER MEMBRANE RECEPTOR"/>
    <property type="match status" value="1"/>
</dbReference>
<proteinExistence type="inferred from homology"/>
<dbReference type="InterPro" id="IPR039426">
    <property type="entry name" value="TonB-dep_rcpt-like"/>
</dbReference>
<evidence type="ECO:0000256" key="13">
    <source>
        <dbReference type="SAM" id="SignalP"/>
    </source>
</evidence>
<evidence type="ECO:0000313" key="16">
    <source>
        <dbReference type="EMBL" id="KPM85354.1"/>
    </source>
</evidence>
<evidence type="ECO:0000256" key="9">
    <source>
        <dbReference type="ARBA" id="ARBA00023237"/>
    </source>
</evidence>
<evidence type="ECO:0000256" key="8">
    <source>
        <dbReference type="ARBA" id="ARBA00023136"/>
    </source>
</evidence>
<dbReference type="Pfam" id="PF00593">
    <property type="entry name" value="TonB_dep_Rec_b-barrel"/>
    <property type="match status" value="1"/>
</dbReference>
<name>A0A0P7DYZ4_9GAMM</name>
<evidence type="ECO:0000256" key="12">
    <source>
        <dbReference type="RuleBase" id="RU003357"/>
    </source>
</evidence>
<dbReference type="GO" id="GO:0015889">
    <property type="term" value="P:cobalamin transport"/>
    <property type="evidence" value="ECO:0007669"/>
    <property type="project" value="TreeGrafter"/>
</dbReference>
<keyword evidence="7 12" id="KW-0798">TonB box</keyword>
<evidence type="ECO:0000259" key="15">
    <source>
        <dbReference type="Pfam" id="PF07715"/>
    </source>
</evidence>
<comment type="similarity">
    <text evidence="10 12">Belongs to the TonB-dependent receptor family.</text>
</comment>
<reference evidence="16 17" key="1">
    <citation type="submission" date="2015-09" db="EMBL/GenBank/DDBJ databases">
        <title>Draft Genome Sequence of Pseudoalteromonas lipolytica UCD-48B.</title>
        <authorList>
            <person name="Krusor M."/>
            <person name="Coil D.A."/>
            <person name="Lang J.M."/>
            <person name="Eisen J.A."/>
            <person name="Alexiev A."/>
        </authorList>
    </citation>
    <scope>NUCLEOTIDE SEQUENCE [LARGE SCALE GENOMIC DNA]</scope>
    <source>
        <strain evidence="16 17">UCD-48B</strain>
    </source>
</reference>
<keyword evidence="8 10" id="KW-0472">Membrane</keyword>
<feature type="domain" description="TonB-dependent receptor-like beta-barrel" evidence="14">
    <location>
        <begin position="170"/>
        <end position="575"/>
    </location>
</feature>
<dbReference type="InterPro" id="IPR010917">
    <property type="entry name" value="TonB_rcpt_CS"/>
</dbReference>